<keyword evidence="2" id="KW-1133">Transmembrane helix</keyword>
<comment type="caution">
    <text evidence="4">The sequence shown here is derived from an EMBL/GenBank/DDBJ whole genome shotgun (WGS) entry which is preliminary data.</text>
</comment>
<keyword evidence="2" id="KW-0812">Transmembrane</keyword>
<dbReference type="PROSITE" id="PS51084">
    <property type="entry name" value="HIT_2"/>
    <property type="match status" value="1"/>
</dbReference>
<protein>
    <recommendedName>
        <fullName evidence="3">HIT domain-containing protein</fullName>
    </recommendedName>
</protein>
<dbReference type="InterPro" id="IPR011146">
    <property type="entry name" value="HIT-like"/>
</dbReference>
<accession>A0A837ILM0</accession>
<feature type="transmembrane region" description="Helical" evidence="2">
    <location>
        <begin position="6"/>
        <end position="23"/>
    </location>
</feature>
<name>A0A837ILM0_9BACT</name>
<evidence type="ECO:0000313" key="5">
    <source>
        <dbReference type="Proteomes" id="UP000034462"/>
    </source>
</evidence>
<keyword evidence="2" id="KW-0472">Membrane</keyword>
<gene>
    <name evidence="4" type="ORF">UY25_C0002G0083</name>
</gene>
<evidence type="ECO:0000256" key="1">
    <source>
        <dbReference type="PROSITE-ProRule" id="PRU00464"/>
    </source>
</evidence>
<dbReference type="Proteomes" id="UP000034462">
    <property type="component" value="Unassembled WGS sequence"/>
</dbReference>
<evidence type="ECO:0000313" key="4">
    <source>
        <dbReference type="EMBL" id="KKU93359.1"/>
    </source>
</evidence>
<sequence>MLRYILVGIVFLVGGILLGGYLFSDTKPRSILRAPECQERCFNQEEILGLLSSVGIQRLSGIIPFVQKETDKTIAVRHPFPQADIHFVIIPKKDIRAVEDISEEDAAYLVDAYALMAELIEEQNLRNYKVVVNGPGFQTVGYLHFHLVSELPD</sequence>
<dbReference type="SUPFAM" id="SSF54197">
    <property type="entry name" value="HIT-like"/>
    <property type="match status" value="1"/>
</dbReference>
<organism evidence="4 5">
    <name type="scientific">Candidatus Yanofskybacteria bacterium GW2011_GWC1_48_11</name>
    <dbReference type="NCBI Taxonomy" id="1619027"/>
    <lineage>
        <taxon>Bacteria</taxon>
        <taxon>Candidatus Yanofskyibacteriota</taxon>
    </lineage>
</organism>
<dbReference type="Pfam" id="PF01230">
    <property type="entry name" value="HIT"/>
    <property type="match status" value="1"/>
</dbReference>
<dbReference type="InterPro" id="IPR036265">
    <property type="entry name" value="HIT-like_sf"/>
</dbReference>
<dbReference type="Gene3D" id="3.30.428.10">
    <property type="entry name" value="HIT-like"/>
    <property type="match status" value="1"/>
</dbReference>
<reference evidence="4 5" key="1">
    <citation type="journal article" date="2015" name="Nature">
        <title>rRNA introns, odd ribosomes, and small enigmatic genomes across a large radiation of phyla.</title>
        <authorList>
            <person name="Brown C.T."/>
            <person name="Hug L.A."/>
            <person name="Thomas B.C."/>
            <person name="Sharon I."/>
            <person name="Castelle C.J."/>
            <person name="Singh A."/>
            <person name="Wilkins M.J."/>
            <person name="Williams K.H."/>
            <person name="Banfield J.F."/>
        </authorList>
    </citation>
    <scope>NUCLEOTIDE SEQUENCE [LARGE SCALE GENOMIC DNA]</scope>
</reference>
<evidence type="ECO:0000256" key="2">
    <source>
        <dbReference type="SAM" id="Phobius"/>
    </source>
</evidence>
<dbReference type="AlphaFoldDB" id="A0A837ILM0"/>
<feature type="domain" description="HIT" evidence="3">
    <location>
        <begin position="50"/>
        <end position="153"/>
    </location>
</feature>
<dbReference type="GO" id="GO:0003824">
    <property type="term" value="F:catalytic activity"/>
    <property type="evidence" value="ECO:0007669"/>
    <property type="project" value="InterPro"/>
</dbReference>
<evidence type="ECO:0000259" key="3">
    <source>
        <dbReference type="PROSITE" id="PS51084"/>
    </source>
</evidence>
<comment type="caution">
    <text evidence="1">Lacks conserved residue(s) required for the propagation of feature annotation.</text>
</comment>
<proteinExistence type="predicted"/>
<dbReference type="EMBL" id="LCPH01000002">
    <property type="protein sequence ID" value="KKU93359.1"/>
    <property type="molecule type" value="Genomic_DNA"/>
</dbReference>